<feature type="domain" description="RRM" evidence="3">
    <location>
        <begin position="2"/>
        <end position="75"/>
    </location>
</feature>
<feature type="compositionally biased region" description="Basic and acidic residues" evidence="2">
    <location>
        <begin position="80"/>
        <end position="89"/>
    </location>
</feature>
<feature type="region of interest" description="Disordered" evidence="2">
    <location>
        <begin position="215"/>
        <end position="312"/>
    </location>
</feature>
<dbReference type="InterPro" id="IPR012677">
    <property type="entry name" value="Nucleotide-bd_a/b_plait_sf"/>
</dbReference>
<evidence type="ECO:0000259" key="3">
    <source>
        <dbReference type="PROSITE" id="PS50102"/>
    </source>
</evidence>
<accession>A0A0R3SYJ4</accession>
<reference evidence="4 5" key="2">
    <citation type="submission" date="2018-11" db="EMBL/GenBank/DDBJ databases">
        <authorList>
            <consortium name="Pathogen Informatics"/>
        </authorList>
    </citation>
    <scope>NUCLEOTIDE SEQUENCE [LARGE SCALE GENOMIC DNA]</scope>
</reference>
<dbReference type="InterPro" id="IPR000504">
    <property type="entry name" value="RRM_dom"/>
</dbReference>
<gene>
    <name evidence="4" type="ORF">HDID_LOCUS10837</name>
</gene>
<evidence type="ECO:0000256" key="2">
    <source>
        <dbReference type="SAM" id="MobiDB-lite"/>
    </source>
</evidence>
<dbReference type="OrthoDB" id="6270585at2759"/>
<dbReference type="InterPro" id="IPR035979">
    <property type="entry name" value="RBD_domain_sf"/>
</dbReference>
<sequence>MPKLFIGGLPAGLTKGFVYKELSKFGHIVDLWIARNPPGFAFVQFDSYSDTEKAIQTLDGSTIFGPKIKVEFARSGPRKVSSDDRRRSGNDSSIPSKRYDSLLPSRRTELLPYPPFSSYYGRPYDSFPLSTPEILGAAAAAASFPFHPAAYSNTIPSSSVLYPDDMYRRMQSSRYLSSRRSPDYHRSLSSFVESRIRGVIGIFLKSRSPIDRRRRSNYDRYREGREDSENSSYRRGQSGSRDRRRLSPQFRRERSPPPPYRRDSPPPVLYGQPHLSFPLPSPGDEMGAGGRFHYDHRSAPSRGMPDRRGRRY</sequence>
<evidence type="ECO:0000313" key="4">
    <source>
        <dbReference type="EMBL" id="VDL64126.1"/>
    </source>
</evidence>
<dbReference type="AlphaFoldDB" id="A0A0R3SYJ4"/>
<keyword evidence="1" id="KW-0694">RNA-binding</keyword>
<evidence type="ECO:0000313" key="6">
    <source>
        <dbReference type="WBParaSite" id="HDID_0001083901-mRNA-1"/>
    </source>
</evidence>
<dbReference type="GO" id="GO:0003723">
    <property type="term" value="F:RNA binding"/>
    <property type="evidence" value="ECO:0007669"/>
    <property type="project" value="UniProtKB-UniRule"/>
</dbReference>
<dbReference type="STRING" id="6216.A0A0R3SYJ4"/>
<protein>
    <submittedName>
        <fullName evidence="6">RRM domain-containing protein</fullName>
    </submittedName>
</protein>
<evidence type="ECO:0000313" key="5">
    <source>
        <dbReference type="Proteomes" id="UP000274504"/>
    </source>
</evidence>
<reference evidence="6" key="1">
    <citation type="submission" date="2017-02" db="UniProtKB">
        <authorList>
            <consortium name="WormBaseParasite"/>
        </authorList>
    </citation>
    <scope>IDENTIFICATION</scope>
</reference>
<feature type="region of interest" description="Disordered" evidence="2">
    <location>
        <begin position="75"/>
        <end position="99"/>
    </location>
</feature>
<organism evidence="6">
    <name type="scientific">Hymenolepis diminuta</name>
    <name type="common">Rat tapeworm</name>
    <dbReference type="NCBI Taxonomy" id="6216"/>
    <lineage>
        <taxon>Eukaryota</taxon>
        <taxon>Metazoa</taxon>
        <taxon>Spiralia</taxon>
        <taxon>Lophotrochozoa</taxon>
        <taxon>Platyhelminthes</taxon>
        <taxon>Cestoda</taxon>
        <taxon>Eucestoda</taxon>
        <taxon>Cyclophyllidea</taxon>
        <taxon>Hymenolepididae</taxon>
        <taxon>Hymenolepis</taxon>
    </lineage>
</organism>
<dbReference type="InterPro" id="IPR050907">
    <property type="entry name" value="SRSF"/>
</dbReference>
<dbReference type="WBParaSite" id="HDID_0001083901-mRNA-1">
    <property type="protein sequence ID" value="HDID_0001083901-mRNA-1"/>
    <property type="gene ID" value="HDID_0001083901"/>
</dbReference>
<dbReference type="PROSITE" id="PS50102">
    <property type="entry name" value="RRM"/>
    <property type="match status" value="1"/>
</dbReference>
<name>A0A0R3SYJ4_HYMDI</name>
<dbReference type="Pfam" id="PF00076">
    <property type="entry name" value="RRM_1"/>
    <property type="match status" value="1"/>
</dbReference>
<dbReference type="Proteomes" id="UP000274504">
    <property type="component" value="Unassembled WGS sequence"/>
</dbReference>
<proteinExistence type="predicted"/>
<evidence type="ECO:0000256" key="1">
    <source>
        <dbReference type="PROSITE-ProRule" id="PRU00176"/>
    </source>
</evidence>
<feature type="compositionally biased region" description="Basic and acidic residues" evidence="2">
    <location>
        <begin position="250"/>
        <end position="264"/>
    </location>
</feature>
<dbReference type="SMART" id="SM00360">
    <property type="entry name" value="RRM"/>
    <property type="match status" value="1"/>
</dbReference>
<dbReference type="PANTHER" id="PTHR23147">
    <property type="entry name" value="SERINE/ARGININE RICH SPLICING FACTOR"/>
    <property type="match status" value="1"/>
</dbReference>
<dbReference type="Gene3D" id="3.30.70.330">
    <property type="match status" value="1"/>
</dbReference>
<feature type="compositionally biased region" description="Basic and acidic residues" evidence="2">
    <location>
        <begin position="215"/>
        <end position="228"/>
    </location>
</feature>
<dbReference type="SUPFAM" id="SSF54928">
    <property type="entry name" value="RNA-binding domain, RBD"/>
    <property type="match status" value="1"/>
</dbReference>
<dbReference type="EMBL" id="UYSG01011992">
    <property type="protein sequence ID" value="VDL64126.1"/>
    <property type="molecule type" value="Genomic_DNA"/>
</dbReference>